<proteinExistence type="predicted"/>
<feature type="non-terminal residue" evidence="1">
    <location>
        <position position="113"/>
    </location>
</feature>
<comment type="caution">
    <text evidence="1">The sequence shown here is derived from an EMBL/GenBank/DDBJ whole genome shotgun (WGS) entry which is preliminary data.</text>
</comment>
<organism evidence="1">
    <name type="scientific">marine sediment metagenome</name>
    <dbReference type="NCBI Taxonomy" id="412755"/>
    <lineage>
        <taxon>unclassified sequences</taxon>
        <taxon>metagenomes</taxon>
        <taxon>ecological metagenomes</taxon>
    </lineage>
</organism>
<sequence>MLEKKMTLFVPKALYENEITIVLDEIRYSYGMLTRRGYIYGLIAIDQDAKIIAIDSRFDRKLNYWDLSSIGAALFGVARQAQDFFETDSLIRATLIYKDLQLYVKSIGDVILH</sequence>
<accession>X1VPW0</accession>
<dbReference type="EMBL" id="BARW01037854">
    <property type="protein sequence ID" value="GAJ18626.1"/>
    <property type="molecule type" value="Genomic_DNA"/>
</dbReference>
<evidence type="ECO:0000313" key="1">
    <source>
        <dbReference type="EMBL" id="GAJ18626.1"/>
    </source>
</evidence>
<dbReference type="AlphaFoldDB" id="X1VPW0"/>
<protein>
    <recommendedName>
        <fullName evidence="2">Roadblock/LAMTOR2 domain-containing protein</fullName>
    </recommendedName>
</protein>
<reference evidence="1" key="1">
    <citation type="journal article" date="2014" name="Front. Microbiol.">
        <title>High frequency of phylogenetically diverse reductive dehalogenase-homologous genes in deep subseafloor sedimentary metagenomes.</title>
        <authorList>
            <person name="Kawai M."/>
            <person name="Futagami T."/>
            <person name="Toyoda A."/>
            <person name="Takaki Y."/>
            <person name="Nishi S."/>
            <person name="Hori S."/>
            <person name="Arai W."/>
            <person name="Tsubouchi T."/>
            <person name="Morono Y."/>
            <person name="Uchiyama I."/>
            <person name="Ito T."/>
            <person name="Fujiyama A."/>
            <person name="Inagaki F."/>
            <person name="Takami H."/>
        </authorList>
    </citation>
    <scope>NUCLEOTIDE SEQUENCE</scope>
    <source>
        <strain evidence="1">Expedition CK06-06</strain>
    </source>
</reference>
<gene>
    <name evidence="1" type="ORF">S12H4_58319</name>
</gene>
<evidence type="ECO:0008006" key="2">
    <source>
        <dbReference type="Google" id="ProtNLM"/>
    </source>
</evidence>
<name>X1VPW0_9ZZZZ</name>